<protein>
    <submittedName>
        <fullName evidence="1">Uncharacterized protein</fullName>
    </submittedName>
</protein>
<reference evidence="1 2" key="1">
    <citation type="journal article" date="2014" name="Int. J. Syst. Evol. Microbiol.">
        <title>Complete genome sequence of Corynebacterium casei LMG S-19264T (=DSM 44701T), isolated from a smear-ripened cheese.</title>
        <authorList>
            <consortium name="US DOE Joint Genome Institute (JGI-PGF)"/>
            <person name="Walter F."/>
            <person name="Albersmeier A."/>
            <person name="Kalinowski J."/>
            <person name="Ruckert C."/>
        </authorList>
    </citation>
    <scope>NUCLEOTIDE SEQUENCE [LARGE SCALE GENOMIC DNA]</scope>
    <source>
        <strain evidence="1 2">JCM 4677</strain>
    </source>
</reference>
<dbReference type="KEGG" id="sgm:GCM10017557_47610"/>
<accession>A0A7G1P4H2</accession>
<proteinExistence type="predicted"/>
<gene>
    <name evidence="1" type="ORF">GCM10017557_47610</name>
</gene>
<evidence type="ECO:0000313" key="1">
    <source>
        <dbReference type="EMBL" id="BCL29902.1"/>
    </source>
</evidence>
<dbReference type="Proteomes" id="UP000516444">
    <property type="component" value="Chromosome"/>
</dbReference>
<organism evidence="1 2">
    <name type="scientific">Streptomyces aurantiacus</name>
    <dbReference type="NCBI Taxonomy" id="47760"/>
    <lineage>
        <taxon>Bacteria</taxon>
        <taxon>Bacillati</taxon>
        <taxon>Actinomycetota</taxon>
        <taxon>Actinomycetes</taxon>
        <taxon>Kitasatosporales</taxon>
        <taxon>Streptomycetaceae</taxon>
        <taxon>Streptomyces</taxon>
        <taxon>Streptomyces aurantiacus group</taxon>
    </lineage>
</organism>
<keyword evidence="2" id="KW-1185">Reference proteome</keyword>
<sequence>MPCFGRFRLAPVLPLPGTPRTEVIGPLAQSATAMHISTRLLFQGAQPPPRNPIIVTVTSPTAARRNVR</sequence>
<dbReference type="EMBL" id="AP023440">
    <property type="protein sequence ID" value="BCL29902.1"/>
    <property type="molecule type" value="Genomic_DNA"/>
</dbReference>
<dbReference type="AlphaFoldDB" id="A0A7G1P4H2"/>
<name>A0A7G1P4H2_9ACTN</name>
<evidence type="ECO:0000313" key="2">
    <source>
        <dbReference type="Proteomes" id="UP000516444"/>
    </source>
</evidence>